<organism evidence="3 4">
    <name type="scientific">Quercus suber</name>
    <name type="common">Cork oak</name>
    <dbReference type="NCBI Taxonomy" id="58331"/>
    <lineage>
        <taxon>Eukaryota</taxon>
        <taxon>Viridiplantae</taxon>
        <taxon>Streptophyta</taxon>
        <taxon>Embryophyta</taxon>
        <taxon>Tracheophyta</taxon>
        <taxon>Spermatophyta</taxon>
        <taxon>Magnoliopsida</taxon>
        <taxon>eudicotyledons</taxon>
        <taxon>Gunneridae</taxon>
        <taxon>Pentapetalae</taxon>
        <taxon>rosids</taxon>
        <taxon>fabids</taxon>
        <taxon>Fagales</taxon>
        <taxon>Fagaceae</taxon>
        <taxon>Quercus</taxon>
    </lineage>
</organism>
<keyword evidence="2 3" id="KW-0503">Monooxygenase</keyword>
<proteinExistence type="predicted"/>
<keyword evidence="1" id="KW-0560">Oxidoreductase</keyword>
<sequence>MEIKDHEHQTYCYYYFPPFPPPTLSDPDPDPFYNNDESSPSPTLKRLKFRSKIESLVANFAAQVRASHGLKPKSMQFFGNDVRFGFVPYDDNSVYWFFTWTPFSQDGLNLVVARWLGFKKPASIGKLSIRGSMDFNYSHGLKPKSMQFFGNDVRFGFVPYDDNSVYWFFTWTPFSQGELFT</sequence>
<accession>A0AAW0KMM2</accession>
<name>A0AAW0KMM2_QUESU</name>
<gene>
    <name evidence="3" type="primary">MO2_0</name>
    <name evidence="3" type="ORF">CFP56_017632</name>
</gene>
<dbReference type="AlphaFoldDB" id="A0AAW0KMM2"/>
<reference evidence="3 4" key="1">
    <citation type="journal article" date="2018" name="Sci. Data">
        <title>The draft genome sequence of cork oak.</title>
        <authorList>
            <person name="Ramos A.M."/>
            <person name="Usie A."/>
            <person name="Barbosa P."/>
            <person name="Barros P.M."/>
            <person name="Capote T."/>
            <person name="Chaves I."/>
            <person name="Simoes F."/>
            <person name="Abreu I."/>
            <person name="Carrasquinho I."/>
            <person name="Faro C."/>
            <person name="Guimaraes J.B."/>
            <person name="Mendonca D."/>
            <person name="Nobrega F."/>
            <person name="Rodrigues L."/>
            <person name="Saibo N.J.M."/>
            <person name="Varela M.C."/>
            <person name="Egas C."/>
            <person name="Matos J."/>
            <person name="Miguel C.M."/>
            <person name="Oliveira M.M."/>
            <person name="Ricardo C.P."/>
            <person name="Goncalves S."/>
        </authorList>
    </citation>
    <scope>NUCLEOTIDE SEQUENCE [LARGE SCALE GENOMIC DNA]</scope>
    <source>
        <strain evidence="4">cv. HL8</strain>
    </source>
</reference>
<dbReference type="EMBL" id="PKMF04000278">
    <property type="protein sequence ID" value="KAK7839683.1"/>
    <property type="molecule type" value="Genomic_DNA"/>
</dbReference>
<dbReference type="InterPro" id="IPR044560">
    <property type="entry name" value="MOase"/>
</dbReference>
<comment type="caution">
    <text evidence="3">The sequence shown here is derived from an EMBL/GenBank/DDBJ whole genome shotgun (WGS) entry which is preliminary data.</text>
</comment>
<dbReference type="PANTHER" id="PTHR45934">
    <property type="entry name" value="FAD/NAD(P)-BINDING OXIDOREDUCTASE FAMILY PROTEIN"/>
    <property type="match status" value="1"/>
</dbReference>
<evidence type="ECO:0000256" key="1">
    <source>
        <dbReference type="ARBA" id="ARBA00023002"/>
    </source>
</evidence>
<protein>
    <submittedName>
        <fullName evidence="3">Monooxygenase 2</fullName>
    </submittedName>
</protein>
<evidence type="ECO:0000313" key="4">
    <source>
        <dbReference type="Proteomes" id="UP000237347"/>
    </source>
</evidence>
<evidence type="ECO:0000256" key="2">
    <source>
        <dbReference type="ARBA" id="ARBA00023033"/>
    </source>
</evidence>
<dbReference type="PANTHER" id="PTHR45934:SF20">
    <property type="entry name" value="MONOOXYGENASE 2-RELATED"/>
    <property type="match status" value="1"/>
</dbReference>
<keyword evidence="4" id="KW-1185">Reference proteome</keyword>
<evidence type="ECO:0000313" key="3">
    <source>
        <dbReference type="EMBL" id="KAK7839683.1"/>
    </source>
</evidence>
<dbReference type="Proteomes" id="UP000237347">
    <property type="component" value="Unassembled WGS sequence"/>
</dbReference>
<dbReference type="GO" id="GO:0004497">
    <property type="term" value="F:monooxygenase activity"/>
    <property type="evidence" value="ECO:0007669"/>
    <property type="project" value="UniProtKB-KW"/>
</dbReference>